<reference evidence="1" key="2">
    <citation type="journal article" date="2007" name="Science">
        <title>Draft genome sequence of the sexually transmitted pathogen Trichomonas vaginalis.</title>
        <authorList>
            <person name="Carlton J.M."/>
            <person name="Hirt R.P."/>
            <person name="Silva J.C."/>
            <person name="Delcher A.L."/>
            <person name="Schatz M."/>
            <person name="Zhao Q."/>
            <person name="Wortman J.R."/>
            <person name="Bidwell S.L."/>
            <person name="Alsmark U.C.M."/>
            <person name="Besteiro S."/>
            <person name="Sicheritz-Ponten T."/>
            <person name="Noel C.J."/>
            <person name="Dacks J.B."/>
            <person name="Foster P.G."/>
            <person name="Simillion C."/>
            <person name="Van de Peer Y."/>
            <person name="Miranda-Saavedra D."/>
            <person name="Barton G.J."/>
            <person name="Westrop G.D."/>
            <person name="Mueller S."/>
            <person name="Dessi D."/>
            <person name="Fiori P.L."/>
            <person name="Ren Q."/>
            <person name="Paulsen I."/>
            <person name="Zhang H."/>
            <person name="Bastida-Corcuera F.D."/>
            <person name="Simoes-Barbosa A."/>
            <person name="Brown M.T."/>
            <person name="Hayes R.D."/>
            <person name="Mukherjee M."/>
            <person name="Okumura C.Y."/>
            <person name="Schneider R."/>
            <person name="Smith A.J."/>
            <person name="Vanacova S."/>
            <person name="Villalvazo M."/>
            <person name="Haas B.J."/>
            <person name="Pertea M."/>
            <person name="Feldblyum T.V."/>
            <person name="Utterback T.R."/>
            <person name="Shu C.L."/>
            <person name="Osoegawa K."/>
            <person name="de Jong P.J."/>
            <person name="Hrdy I."/>
            <person name="Horvathova L."/>
            <person name="Zubacova Z."/>
            <person name="Dolezal P."/>
            <person name="Malik S.B."/>
            <person name="Logsdon J.M. Jr."/>
            <person name="Henze K."/>
            <person name="Gupta A."/>
            <person name="Wang C.C."/>
            <person name="Dunne R.L."/>
            <person name="Upcroft J.A."/>
            <person name="Upcroft P."/>
            <person name="White O."/>
            <person name="Salzberg S.L."/>
            <person name="Tang P."/>
            <person name="Chiu C.-H."/>
            <person name="Lee Y.-S."/>
            <person name="Embley T.M."/>
            <person name="Coombs G.H."/>
            <person name="Mottram J.C."/>
            <person name="Tachezy J."/>
            <person name="Fraser-Liggett C.M."/>
            <person name="Johnson P.J."/>
        </authorList>
    </citation>
    <scope>NUCLEOTIDE SEQUENCE [LARGE SCALE GENOMIC DNA]</scope>
    <source>
        <strain evidence="1">G3</strain>
    </source>
</reference>
<dbReference type="AlphaFoldDB" id="A2EFR8"/>
<dbReference type="InParanoid" id="A2EFR8"/>
<accession>A2EFR8</accession>
<organism evidence="1 2">
    <name type="scientific">Trichomonas vaginalis (strain ATCC PRA-98 / G3)</name>
    <dbReference type="NCBI Taxonomy" id="412133"/>
    <lineage>
        <taxon>Eukaryota</taxon>
        <taxon>Metamonada</taxon>
        <taxon>Parabasalia</taxon>
        <taxon>Trichomonadida</taxon>
        <taxon>Trichomonadidae</taxon>
        <taxon>Trichomonas</taxon>
    </lineage>
</organism>
<evidence type="ECO:0000313" key="2">
    <source>
        <dbReference type="Proteomes" id="UP000001542"/>
    </source>
</evidence>
<proteinExistence type="predicted"/>
<name>A2EFR8_TRIV3</name>
<evidence type="ECO:0000313" key="1">
    <source>
        <dbReference type="EMBL" id="EAY08469.1"/>
    </source>
</evidence>
<reference evidence="1" key="1">
    <citation type="submission" date="2006-10" db="EMBL/GenBank/DDBJ databases">
        <authorList>
            <person name="Amadeo P."/>
            <person name="Zhao Q."/>
            <person name="Wortman J."/>
            <person name="Fraser-Liggett C."/>
            <person name="Carlton J."/>
        </authorList>
    </citation>
    <scope>NUCLEOTIDE SEQUENCE</scope>
    <source>
        <strain evidence="1">G3</strain>
    </source>
</reference>
<dbReference type="VEuPathDB" id="TrichDB:TVAGG3_0445570"/>
<keyword evidence="2" id="KW-1185">Reference proteome</keyword>
<dbReference type="RefSeq" id="XP_001320692.1">
    <property type="nucleotide sequence ID" value="XM_001320657.1"/>
</dbReference>
<dbReference type="VEuPathDB" id="TrichDB:TVAG_145490"/>
<dbReference type="EMBL" id="DS113377">
    <property type="protein sequence ID" value="EAY08469.1"/>
    <property type="molecule type" value="Genomic_DNA"/>
</dbReference>
<dbReference type="Proteomes" id="UP000001542">
    <property type="component" value="Unassembled WGS sequence"/>
</dbReference>
<protein>
    <submittedName>
        <fullName evidence="1">Uncharacterized protein</fullName>
    </submittedName>
</protein>
<sequence length="78" mass="8396">MFLFFASHIQAVDYDVRGTTLFISGSGSVTNAAISTAVDKTAIQTIIIDDDGPDTIDTYAFQSFSTLVDVTIGICHKF</sequence>
<dbReference type="KEGG" id="tva:4766366"/>
<gene>
    <name evidence="1" type="ORF">TVAG_145490</name>
</gene>